<evidence type="ECO:0000256" key="2">
    <source>
        <dbReference type="ARBA" id="ARBA00022723"/>
    </source>
</evidence>
<evidence type="ECO:0000259" key="7">
    <source>
        <dbReference type="Pfam" id="PF01432"/>
    </source>
</evidence>
<evidence type="ECO:0000313" key="8">
    <source>
        <dbReference type="EMBL" id="MCC2135862.1"/>
    </source>
</evidence>
<dbReference type="Proteomes" id="UP001199424">
    <property type="component" value="Unassembled WGS sequence"/>
</dbReference>
<proteinExistence type="inferred from homology"/>
<dbReference type="GO" id="GO:0006508">
    <property type="term" value="P:proteolysis"/>
    <property type="evidence" value="ECO:0007669"/>
    <property type="project" value="UniProtKB-KW"/>
</dbReference>
<dbReference type="Gene3D" id="1.10.1370.30">
    <property type="match status" value="1"/>
</dbReference>
<dbReference type="Pfam" id="PF01432">
    <property type="entry name" value="Peptidase_M3"/>
    <property type="match status" value="2"/>
</dbReference>
<organism evidence="8 9">
    <name type="scientific">Hominenteromicrobium mulieris</name>
    <dbReference type="NCBI Taxonomy" id="2885357"/>
    <lineage>
        <taxon>Bacteria</taxon>
        <taxon>Bacillati</taxon>
        <taxon>Bacillota</taxon>
        <taxon>Clostridia</taxon>
        <taxon>Eubacteriales</taxon>
        <taxon>Oscillospiraceae</taxon>
        <taxon>Hominenteromicrobium</taxon>
    </lineage>
</organism>
<keyword evidence="1 6" id="KW-0645">Protease</keyword>
<keyword evidence="9" id="KW-1185">Reference proteome</keyword>
<dbReference type="CDD" id="cd09606">
    <property type="entry name" value="M3B_PepF"/>
    <property type="match status" value="1"/>
</dbReference>
<evidence type="ECO:0000256" key="3">
    <source>
        <dbReference type="ARBA" id="ARBA00022801"/>
    </source>
</evidence>
<dbReference type="GO" id="GO:0046872">
    <property type="term" value="F:metal ion binding"/>
    <property type="evidence" value="ECO:0007669"/>
    <property type="project" value="UniProtKB-UniRule"/>
</dbReference>
<evidence type="ECO:0000256" key="1">
    <source>
        <dbReference type="ARBA" id="ARBA00022670"/>
    </source>
</evidence>
<keyword evidence="3 6" id="KW-0378">Hydrolase</keyword>
<keyword evidence="5 6" id="KW-0482">Metalloprotease</keyword>
<dbReference type="RefSeq" id="WP_308448458.1">
    <property type="nucleotide sequence ID" value="NZ_JAJEQC010000001.1"/>
</dbReference>
<dbReference type="SUPFAM" id="SSF55486">
    <property type="entry name" value="Metalloproteases ('zincins'), catalytic domain"/>
    <property type="match status" value="1"/>
</dbReference>
<evidence type="ECO:0000313" key="9">
    <source>
        <dbReference type="Proteomes" id="UP001199424"/>
    </source>
</evidence>
<dbReference type="InterPro" id="IPR001567">
    <property type="entry name" value="Pept_M3A_M3B_dom"/>
</dbReference>
<reference evidence="8" key="1">
    <citation type="submission" date="2021-10" db="EMBL/GenBank/DDBJ databases">
        <title>Anaerobic single-cell dispensing facilitates the cultivation of human gut bacteria.</title>
        <authorList>
            <person name="Afrizal A."/>
        </authorList>
    </citation>
    <scope>NUCLEOTIDE SEQUENCE</scope>
    <source>
        <strain evidence="8">CLA-AA-H250</strain>
    </source>
</reference>
<keyword evidence="4 6" id="KW-0862">Zinc</keyword>
<keyword evidence="2 6" id="KW-0479">Metal-binding</keyword>
<comment type="cofactor">
    <cofactor evidence="6">
        <name>Zn(2+)</name>
        <dbReference type="ChEBI" id="CHEBI:29105"/>
    </cofactor>
    <text evidence="6">Binds 1 zinc ion.</text>
</comment>
<dbReference type="InterPro" id="IPR011976">
    <property type="entry name" value="Pept_M3B_oligopep-rel"/>
</dbReference>
<gene>
    <name evidence="8" type="ORF">LKD31_02385</name>
</gene>
<name>A0AAE3AGJ5_9FIRM</name>
<dbReference type="AlphaFoldDB" id="A0AAE3AGJ5"/>
<feature type="domain" description="Peptidase M3A/M3B catalytic" evidence="7">
    <location>
        <begin position="312"/>
        <end position="545"/>
    </location>
</feature>
<comment type="similarity">
    <text evidence="6">Belongs to the peptidase M3 family.</text>
</comment>
<dbReference type="EMBL" id="JAJEQC010000001">
    <property type="protein sequence ID" value="MCC2135862.1"/>
    <property type="molecule type" value="Genomic_DNA"/>
</dbReference>
<accession>A0AAE3AGJ5</accession>
<sequence>MQKFSELPYTRPDIAAAVEEYKRYSEAFKAAKTFEEAKKVFLDAEKLDTHLSTIASLCSIRNTMNTTDEFYEAEMAYLNENLPNLIPAEKAMKEDIVNGPFRADFEKEYGAHFIAVLENDLKTQDERIIPELVKESELSVEYSKAAASCKVDFRGETCNFYGLLKHMESTDREERKEAFEKWANLYEGVSDKLDELYDKLIEVRVEMAKKLGYDNYTELAYRNMGRLDYTPEHVEKFREQIRTVITPAVDRMRKAQAKRLGLDSVKYYDESLTFAGGNADPIGGKDYMVGQATEMYGALSPETKEFFDFMTKYELFDLETRPGKHLGGYCTSLPEYKAPFIFSNFNGTSADVDVLTHEAGHAFQAYLGERLIPIGVLQGSTSEVCEIHSMSMEFFTYPWMDKFFGDRADEYRYAHLCDALAVIPYMACVDEFQHEVYKNPKMTAKERRGVWRSIEKKYMPWRDYDGNAFLENGGFWMQKQHIFLYPFYYIDYALAQICTFFFYDEMKKDRESAWARYLKLCKAGGTLGYFDLLHYVGIPVPFEDGAVEKAVRGVIEEIESAKY</sequence>
<evidence type="ECO:0000256" key="5">
    <source>
        <dbReference type="ARBA" id="ARBA00023049"/>
    </source>
</evidence>
<dbReference type="NCBIfam" id="TIGR02289">
    <property type="entry name" value="M3_not_pepF"/>
    <property type="match status" value="1"/>
</dbReference>
<feature type="domain" description="Peptidase M3A/M3B catalytic" evidence="7">
    <location>
        <begin position="166"/>
        <end position="269"/>
    </location>
</feature>
<evidence type="ECO:0000256" key="4">
    <source>
        <dbReference type="ARBA" id="ARBA00022833"/>
    </source>
</evidence>
<protein>
    <submittedName>
        <fullName evidence="8">M3 family oligoendopeptidase</fullName>
    </submittedName>
</protein>
<evidence type="ECO:0000256" key="6">
    <source>
        <dbReference type="RuleBase" id="RU003435"/>
    </source>
</evidence>
<dbReference type="GO" id="GO:0004222">
    <property type="term" value="F:metalloendopeptidase activity"/>
    <property type="evidence" value="ECO:0007669"/>
    <property type="project" value="InterPro"/>
</dbReference>
<comment type="caution">
    <text evidence="8">The sequence shown here is derived from an EMBL/GenBank/DDBJ whole genome shotgun (WGS) entry which is preliminary data.</text>
</comment>